<keyword evidence="1" id="KW-0472">Membrane</keyword>
<keyword evidence="3" id="KW-1185">Reference proteome</keyword>
<sequence>MVPWLLLVCASSFPSLIWKGVILMTPILLLAPSQSVLRSMFAYAATTSSDRGRHLNFDTDSYHDIRALQNLERIHVDVHLVQSR</sequence>
<evidence type="ECO:0000313" key="2">
    <source>
        <dbReference type="EMBL" id="RCN33358.1"/>
    </source>
</evidence>
<evidence type="ECO:0000256" key="1">
    <source>
        <dbReference type="SAM" id="Phobius"/>
    </source>
</evidence>
<organism evidence="2 3">
    <name type="scientific">Ancylostoma caninum</name>
    <name type="common">Dog hookworm</name>
    <dbReference type="NCBI Taxonomy" id="29170"/>
    <lineage>
        <taxon>Eukaryota</taxon>
        <taxon>Metazoa</taxon>
        <taxon>Ecdysozoa</taxon>
        <taxon>Nematoda</taxon>
        <taxon>Chromadorea</taxon>
        <taxon>Rhabditida</taxon>
        <taxon>Rhabditina</taxon>
        <taxon>Rhabditomorpha</taxon>
        <taxon>Strongyloidea</taxon>
        <taxon>Ancylostomatidae</taxon>
        <taxon>Ancylostomatinae</taxon>
        <taxon>Ancylostoma</taxon>
    </lineage>
</organism>
<proteinExistence type="predicted"/>
<keyword evidence="1" id="KW-0812">Transmembrane</keyword>
<protein>
    <submittedName>
        <fullName evidence="2">Uncharacterized protein</fullName>
    </submittedName>
</protein>
<keyword evidence="1" id="KW-1133">Transmembrane helix</keyword>
<accession>A0A368FPA2</accession>
<evidence type="ECO:0000313" key="3">
    <source>
        <dbReference type="Proteomes" id="UP000252519"/>
    </source>
</evidence>
<feature type="transmembrane region" description="Helical" evidence="1">
    <location>
        <begin position="12"/>
        <end position="31"/>
    </location>
</feature>
<dbReference type="Proteomes" id="UP000252519">
    <property type="component" value="Unassembled WGS sequence"/>
</dbReference>
<gene>
    <name evidence="2" type="ORF">ANCCAN_20815</name>
</gene>
<reference evidence="2 3" key="1">
    <citation type="submission" date="2014-10" db="EMBL/GenBank/DDBJ databases">
        <title>Draft genome of the hookworm Ancylostoma caninum.</title>
        <authorList>
            <person name="Mitreva M."/>
        </authorList>
    </citation>
    <scope>NUCLEOTIDE SEQUENCE [LARGE SCALE GENOMIC DNA]</scope>
    <source>
        <strain evidence="2 3">Baltimore</strain>
    </source>
</reference>
<dbReference type="EMBL" id="JOJR01000934">
    <property type="protein sequence ID" value="RCN33358.1"/>
    <property type="molecule type" value="Genomic_DNA"/>
</dbReference>
<comment type="caution">
    <text evidence="2">The sequence shown here is derived from an EMBL/GenBank/DDBJ whole genome shotgun (WGS) entry which is preliminary data.</text>
</comment>
<dbReference type="AlphaFoldDB" id="A0A368FPA2"/>
<name>A0A368FPA2_ANCCA</name>